<sequence length="563" mass="63135">MRTERGEQVQLSGVGMLQMNQTTVKEFFIVGFPGLHPDYYELMGAFLFLIYVTTMVGNSLLVMLFFIERRLQKPMYIIMLSLAFSDIGFCTVALPKVIARYWLDDGAIPFQVCLFQAFLIHYFGALNSLIKMTMSLDRFLAICFPLRYPMLMTNRTMGALTAFSWVSVVLYRLSFSLAMLVLLAPLTFIIFSYISIIVAVLKIADAQGRYKAFSTCATQVCIISIYYLPRFFVFLSSTFSFVKGLMAEMENVSYVPLKQPIMFTVEGFIITRQQQYPLFAVTLIVYTVMLLGNVTVFTVITADAKLHKPMYVMICNLAACDLLGGTVVMTQLMSHFLTGDKTIGYVAAIFQAFSVYFYAVAVCTIISAMAYDRYVAICKPLYYHAIMTTGRLVSLCFLTWLIPLSQVTIIFILIVRIPLCGTLIKHVYCSTGAILKLACIPNLVTSLYFFYTSYMITAGSLLIIAFTYVKILIACVVKQEKNSRSKAIQTCASHLSVCILFELTTIIVVAAYKAQGISPNTKKFCAIIPIVVPPTLNPIIYGIATKAIRTNIVKFFKSTVVLK</sequence>
<evidence type="ECO:0000256" key="10">
    <source>
        <dbReference type="ARBA" id="ARBA00023170"/>
    </source>
</evidence>
<evidence type="ECO:0000256" key="7">
    <source>
        <dbReference type="ARBA" id="ARBA00023040"/>
    </source>
</evidence>
<dbReference type="InterPro" id="IPR052921">
    <property type="entry name" value="GPCR1_Superfamily_Member"/>
</dbReference>
<evidence type="ECO:0000313" key="15">
    <source>
        <dbReference type="EMBL" id="KAJ8342656.1"/>
    </source>
</evidence>
<evidence type="ECO:0000256" key="4">
    <source>
        <dbReference type="ARBA" id="ARBA00022692"/>
    </source>
</evidence>
<dbReference type="Gene3D" id="1.20.1070.10">
    <property type="entry name" value="Rhodopsin 7-helix transmembrane proteins"/>
    <property type="match status" value="3"/>
</dbReference>
<dbReference type="Proteomes" id="UP001152622">
    <property type="component" value="Chromosome 14"/>
</dbReference>
<evidence type="ECO:0000256" key="1">
    <source>
        <dbReference type="ARBA" id="ARBA00004651"/>
    </source>
</evidence>
<organism evidence="15 16">
    <name type="scientific">Synaphobranchus kaupii</name>
    <name type="common">Kaup's arrowtooth eel</name>
    <dbReference type="NCBI Taxonomy" id="118154"/>
    <lineage>
        <taxon>Eukaryota</taxon>
        <taxon>Metazoa</taxon>
        <taxon>Chordata</taxon>
        <taxon>Craniata</taxon>
        <taxon>Vertebrata</taxon>
        <taxon>Euteleostomi</taxon>
        <taxon>Actinopterygii</taxon>
        <taxon>Neopterygii</taxon>
        <taxon>Teleostei</taxon>
        <taxon>Anguilliformes</taxon>
        <taxon>Synaphobranchidae</taxon>
        <taxon>Synaphobranchus</taxon>
    </lineage>
</organism>
<feature type="domain" description="G-protein coupled receptors family 1 profile" evidence="14">
    <location>
        <begin position="57"/>
        <end position="301"/>
    </location>
</feature>
<keyword evidence="9" id="KW-1015">Disulfide bond</keyword>
<gene>
    <name evidence="15" type="ORF">SKAU_G00325840</name>
</gene>
<protein>
    <recommendedName>
        <fullName evidence="14">G-protein coupled receptors family 1 profile domain-containing protein</fullName>
    </recommendedName>
</protein>
<feature type="domain" description="G-protein coupled receptors family 1 profile" evidence="14">
    <location>
        <begin position="292"/>
        <end position="541"/>
    </location>
</feature>
<evidence type="ECO:0000259" key="14">
    <source>
        <dbReference type="PROSITE" id="PS50262"/>
    </source>
</evidence>
<keyword evidence="3" id="KW-0716">Sensory transduction</keyword>
<dbReference type="SUPFAM" id="SSF81321">
    <property type="entry name" value="Family A G protein-coupled receptor-like"/>
    <property type="match status" value="2"/>
</dbReference>
<feature type="transmembrane region" description="Helical" evidence="13">
    <location>
        <begin position="151"/>
        <end position="171"/>
    </location>
</feature>
<reference evidence="15" key="1">
    <citation type="journal article" date="2023" name="Science">
        <title>Genome structures resolve the early diversification of teleost fishes.</title>
        <authorList>
            <person name="Parey E."/>
            <person name="Louis A."/>
            <person name="Montfort J."/>
            <person name="Bouchez O."/>
            <person name="Roques C."/>
            <person name="Iampietro C."/>
            <person name="Lluch J."/>
            <person name="Castinel A."/>
            <person name="Donnadieu C."/>
            <person name="Desvignes T."/>
            <person name="Floi Bucao C."/>
            <person name="Jouanno E."/>
            <person name="Wen M."/>
            <person name="Mejri S."/>
            <person name="Dirks R."/>
            <person name="Jansen H."/>
            <person name="Henkel C."/>
            <person name="Chen W.J."/>
            <person name="Zahm M."/>
            <person name="Cabau C."/>
            <person name="Klopp C."/>
            <person name="Thompson A.W."/>
            <person name="Robinson-Rechavi M."/>
            <person name="Braasch I."/>
            <person name="Lecointre G."/>
            <person name="Bobe J."/>
            <person name="Postlethwait J.H."/>
            <person name="Berthelot C."/>
            <person name="Roest Crollius H."/>
            <person name="Guiguen Y."/>
        </authorList>
    </citation>
    <scope>NUCLEOTIDE SEQUENCE</scope>
    <source>
        <strain evidence="15">WJC10195</strain>
    </source>
</reference>
<feature type="transmembrane region" description="Helical" evidence="13">
    <location>
        <begin position="74"/>
        <end position="94"/>
    </location>
</feature>
<keyword evidence="5" id="KW-0552">Olfaction</keyword>
<comment type="caution">
    <text evidence="15">The sequence shown here is derived from an EMBL/GenBank/DDBJ whole genome shotgun (WGS) entry which is preliminary data.</text>
</comment>
<dbReference type="PRINTS" id="PR00237">
    <property type="entry name" value="GPCRRHODOPSN"/>
</dbReference>
<feature type="transmembrane region" description="Helical" evidence="13">
    <location>
        <begin position="42"/>
        <end position="67"/>
    </location>
</feature>
<evidence type="ECO:0000256" key="3">
    <source>
        <dbReference type="ARBA" id="ARBA00022606"/>
    </source>
</evidence>
<dbReference type="InterPro" id="IPR000725">
    <property type="entry name" value="Olfact_rcpt"/>
</dbReference>
<dbReference type="GO" id="GO:0004984">
    <property type="term" value="F:olfactory receptor activity"/>
    <property type="evidence" value="ECO:0007669"/>
    <property type="project" value="InterPro"/>
</dbReference>
<dbReference type="PANTHER" id="PTHR26451:SF889">
    <property type="entry name" value="OLFACTORY RECEPTOR 2A12-LIKE"/>
    <property type="match status" value="1"/>
</dbReference>
<dbReference type="PANTHER" id="PTHR26451">
    <property type="entry name" value="G_PROTEIN_RECEP_F1_2 DOMAIN-CONTAINING PROTEIN"/>
    <property type="match status" value="1"/>
</dbReference>
<dbReference type="InterPro" id="IPR000276">
    <property type="entry name" value="GPCR_Rhodpsn"/>
</dbReference>
<evidence type="ECO:0000256" key="5">
    <source>
        <dbReference type="ARBA" id="ARBA00022725"/>
    </source>
</evidence>
<evidence type="ECO:0000256" key="9">
    <source>
        <dbReference type="ARBA" id="ARBA00023157"/>
    </source>
</evidence>
<dbReference type="OrthoDB" id="9975554at2759"/>
<feature type="transmembrane region" description="Helical" evidence="13">
    <location>
        <begin position="345"/>
        <end position="369"/>
    </location>
</feature>
<evidence type="ECO:0000313" key="16">
    <source>
        <dbReference type="Proteomes" id="UP001152622"/>
    </source>
</evidence>
<keyword evidence="7" id="KW-0297">G-protein coupled receptor</keyword>
<comment type="subcellular location">
    <subcellularLocation>
        <location evidence="1">Cell membrane</location>
        <topology evidence="1">Multi-pass membrane protein</topology>
    </subcellularLocation>
</comment>
<dbReference type="InterPro" id="IPR017452">
    <property type="entry name" value="GPCR_Rhodpsn_7TM"/>
</dbReference>
<dbReference type="EMBL" id="JAINUF010000014">
    <property type="protein sequence ID" value="KAJ8342656.1"/>
    <property type="molecule type" value="Genomic_DNA"/>
</dbReference>
<dbReference type="Pfam" id="PF13853">
    <property type="entry name" value="7tm_4"/>
    <property type="match status" value="3"/>
</dbReference>
<dbReference type="AlphaFoldDB" id="A0A9Q1EPK7"/>
<dbReference type="GO" id="GO:0005886">
    <property type="term" value="C:plasma membrane"/>
    <property type="evidence" value="ECO:0007669"/>
    <property type="project" value="UniProtKB-SubCell"/>
</dbReference>
<feature type="transmembrane region" description="Helical" evidence="13">
    <location>
        <begin position="106"/>
        <end position="130"/>
    </location>
</feature>
<keyword evidence="2" id="KW-1003">Cell membrane</keyword>
<keyword evidence="12" id="KW-0807">Transducer</keyword>
<evidence type="ECO:0000256" key="6">
    <source>
        <dbReference type="ARBA" id="ARBA00022989"/>
    </source>
</evidence>
<evidence type="ECO:0000256" key="13">
    <source>
        <dbReference type="SAM" id="Phobius"/>
    </source>
</evidence>
<accession>A0A9Q1EPK7</accession>
<dbReference type="GO" id="GO:0004930">
    <property type="term" value="F:G protein-coupled receptor activity"/>
    <property type="evidence" value="ECO:0007669"/>
    <property type="project" value="UniProtKB-KW"/>
</dbReference>
<keyword evidence="4 13" id="KW-0812">Transmembrane</keyword>
<feature type="transmembrane region" description="Helical" evidence="13">
    <location>
        <begin position="457"/>
        <end position="477"/>
    </location>
</feature>
<dbReference type="FunFam" id="1.20.1070.10:FF:000024">
    <property type="entry name" value="Olfactory receptor"/>
    <property type="match status" value="1"/>
</dbReference>
<dbReference type="PROSITE" id="PS50262">
    <property type="entry name" value="G_PROTEIN_RECEP_F1_2"/>
    <property type="match status" value="2"/>
</dbReference>
<feature type="transmembrane region" description="Helical" evidence="13">
    <location>
        <begin position="177"/>
        <end position="200"/>
    </location>
</feature>
<keyword evidence="8 13" id="KW-0472">Membrane</keyword>
<evidence type="ECO:0000256" key="2">
    <source>
        <dbReference type="ARBA" id="ARBA00022475"/>
    </source>
</evidence>
<keyword evidence="16" id="KW-1185">Reference proteome</keyword>
<dbReference type="GO" id="GO:0005549">
    <property type="term" value="F:odorant binding"/>
    <property type="evidence" value="ECO:0007669"/>
    <property type="project" value="TreeGrafter"/>
</dbReference>
<feature type="transmembrane region" description="Helical" evidence="13">
    <location>
        <begin position="311"/>
        <end position="333"/>
    </location>
</feature>
<evidence type="ECO:0000256" key="11">
    <source>
        <dbReference type="ARBA" id="ARBA00023180"/>
    </source>
</evidence>
<keyword evidence="10" id="KW-0675">Receptor</keyword>
<evidence type="ECO:0000256" key="8">
    <source>
        <dbReference type="ARBA" id="ARBA00023136"/>
    </source>
</evidence>
<feature type="transmembrane region" description="Helical" evidence="13">
    <location>
        <begin position="278"/>
        <end position="299"/>
    </location>
</feature>
<name>A0A9Q1EPK7_SYNKA</name>
<keyword evidence="11" id="KW-0325">Glycoprotein</keyword>
<evidence type="ECO:0000256" key="12">
    <source>
        <dbReference type="ARBA" id="ARBA00023224"/>
    </source>
</evidence>
<proteinExistence type="predicted"/>
<keyword evidence="6 13" id="KW-1133">Transmembrane helix</keyword>